<name>A0A2G1BRE8_9FLAO</name>
<dbReference type="Proteomes" id="UP000222163">
    <property type="component" value="Unassembled WGS sequence"/>
</dbReference>
<dbReference type="EMBL" id="JAUYVU010000009">
    <property type="protein sequence ID" value="MDP2542137.1"/>
    <property type="molecule type" value="Genomic_DNA"/>
</dbReference>
<dbReference type="PROSITE" id="PS51257">
    <property type="entry name" value="PROKAR_LIPOPROTEIN"/>
    <property type="match status" value="1"/>
</dbReference>
<dbReference type="Proteomes" id="UP001242342">
    <property type="component" value="Unassembled WGS sequence"/>
</dbReference>
<reference evidence="2" key="2">
    <citation type="submission" date="2017-10" db="EMBL/GenBank/DDBJ databases">
        <authorList>
            <person name="Enke T.N."/>
            <person name="Cordero O.X."/>
        </authorList>
    </citation>
    <scope>NUCLEOTIDE SEQUENCE</scope>
    <source>
        <strain evidence="2">4G03</strain>
    </source>
</reference>
<accession>A0A497Z2D0</accession>
<proteinExistence type="predicted"/>
<sequence>MRKQILLIVLITFFTSCTEGTKEYFEGYVYYKEIPLKGAVITEGHSEPNNVFSTTDSLGYFKLKRFSQTYADKLIFSKKGFKTDTVYLLRGRNSPPLYTLFLREQSDTLFMKRIE</sequence>
<evidence type="ECO:0000313" key="3">
    <source>
        <dbReference type="Proteomes" id="UP000222163"/>
    </source>
</evidence>
<dbReference type="SUPFAM" id="SSF49464">
    <property type="entry name" value="Carboxypeptidase regulatory domain-like"/>
    <property type="match status" value="1"/>
</dbReference>
<organism evidence="2 3">
    <name type="scientific">Tenacibaculum discolor</name>
    <dbReference type="NCBI Taxonomy" id="361581"/>
    <lineage>
        <taxon>Bacteria</taxon>
        <taxon>Pseudomonadati</taxon>
        <taxon>Bacteroidota</taxon>
        <taxon>Flavobacteriia</taxon>
        <taxon>Flavobacteriales</taxon>
        <taxon>Flavobacteriaceae</taxon>
        <taxon>Tenacibaculum</taxon>
    </lineage>
</organism>
<dbReference type="EMBL" id="PDUU01000013">
    <property type="protein sequence ID" value="PHN96641.1"/>
    <property type="molecule type" value="Genomic_DNA"/>
</dbReference>
<gene>
    <name evidence="2" type="ORF">CSC81_13005</name>
    <name evidence="1" type="ORF">Q8W23_11685</name>
</gene>
<evidence type="ECO:0000313" key="1">
    <source>
        <dbReference type="EMBL" id="MDP2542137.1"/>
    </source>
</evidence>
<dbReference type="InterPro" id="IPR008969">
    <property type="entry name" value="CarboxyPept-like_regulatory"/>
</dbReference>
<evidence type="ECO:0008006" key="5">
    <source>
        <dbReference type="Google" id="ProtNLM"/>
    </source>
</evidence>
<accession>A0A2G1BRE8</accession>
<keyword evidence="4" id="KW-1185">Reference proteome</keyword>
<dbReference type="AlphaFoldDB" id="A0A2G1BRE8"/>
<protein>
    <recommendedName>
        <fullName evidence="5">Carboxypeptidase regulatory-like domain-containing protein</fullName>
    </recommendedName>
</protein>
<reference evidence="1 4" key="3">
    <citation type="submission" date="2023-07" db="EMBL/GenBank/DDBJ databases">
        <title>Genome content predicts the carbon catabolic preferences of heterotrophic bacteria.</title>
        <authorList>
            <person name="Gralka M."/>
        </authorList>
    </citation>
    <scope>NUCLEOTIDE SEQUENCE [LARGE SCALE GENOMIC DNA]</scope>
    <source>
        <strain evidence="1 4">4G03</strain>
    </source>
</reference>
<comment type="caution">
    <text evidence="2">The sequence shown here is derived from an EMBL/GenBank/DDBJ whole genome shotgun (WGS) entry which is preliminary data.</text>
</comment>
<dbReference type="RefSeq" id="WP_099216183.1">
    <property type="nucleotide sequence ID" value="NZ_JAUYVU010000009.1"/>
</dbReference>
<reference evidence="2 3" key="1">
    <citation type="journal article" date="2016" name="Nat. Commun.">
        <title>Microbial interactions lead to rapid micro-scale successions on model marine particles.</title>
        <authorList>
            <person name="Datta M.S."/>
            <person name="Sliwerska E."/>
            <person name="Gore J."/>
            <person name="Polz M.F."/>
            <person name="Cordero O.X."/>
        </authorList>
    </citation>
    <scope>NUCLEOTIDE SEQUENCE [LARGE SCALE GENOMIC DNA]</scope>
    <source>
        <strain evidence="2 3">4G03</strain>
    </source>
</reference>
<evidence type="ECO:0000313" key="2">
    <source>
        <dbReference type="EMBL" id="PHN96641.1"/>
    </source>
</evidence>
<evidence type="ECO:0000313" key="4">
    <source>
        <dbReference type="Proteomes" id="UP001242342"/>
    </source>
</evidence>